<feature type="region of interest" description="Disordered" evidence="1">
    <location>
        <begin position="205"/>
        <end position="241"/>
    </location>
</feature>
<dbReference type="EMBL" id="KV016311">
    <property type="protein sequence ID" value="KZV19724.1"/>
    <property type="molecule type" value="Genomic_DNA"/>
</dbReference>
<dbReference type="Proteomes" id="UP000250235">
    <property type="component" value="Unassembled WGS sequence"/>
</dbReference>
<keyword evidence="3" id="KW-1185">Reference proteome</keyword>
<evidence type="ECO:0000256" key="1">
    <source>
        <dbReference type="SAM" id="MobiDB-lite"/>
    </source>
</evidence>
<evidence type="ECO:0000313" key="2">
    <source>
        <dbReference type="EMBL" id="KZV19724.1"/>
    </source>
</evidence>
<gene>
    <name evidence="2" type="ORF">F511_34953</name>
</gene>
<evidence type="ECO:0000313" key="3">
    <source>
        <dbReference type="Proteomes" id="UP000250235"/>
    </source>
</evidence>
<organism evidence="2 3">
    <name type="scientific">Dorcoceras hygrometricum</name>
    <dbReference type="NCBI Taxonomy" id="472368"/>
    <lineage>
        <taxon>Eukaryota</taxon>
        <taxon>Viridiplantae</taxon>
        <taxon>Streptophyta</taxon>
        <taxon>Embryophyta</taxon>
        <taxon>Tracheophyta</taxon>
        <taxon>Spermatophyta</taxon>
        <taxon>Magnoliopsida</taxon>
        <taxon>eudicotyledons</taxon>
        <taxon>Gunneridae</taxon>
        <taxon>Pentapetalae</taxon>
        <taxon>asterids</taxon>
        <taxon>lamiids</taxon>
        <taxon>Lamiales</taxon>
        <taxon>Gesneriaceae</taxon>
        <taxon>Didymocarpoideae</taxon>
        <taxon>Trichosporeae</taxon>
        <taxon>Loxocarpinae</taxon>
        <taxon>Dorcoceras</taxon>
    </lineage>
</organism>
<sequence length="455" mass="50105">MHAAVKENRSSRPANQLVVNLNRASIPAQCINRGNHRSVIIRPVSHHSSVVFRHNQSVGHHFDDSVVPFRHDTSVCRSQRGSLSGMTASIAQTAYSLVTAHTTGGTVRELNPEAHTHRRTLYSTVAKTHQLTASLRSLSNVEPGFLTGINRKIKSRRALRQQSCSKQRRKSTEIYRRRVRMNSNYRGFTGENDEEYQVQNKLSVEQHMPPPPYSQIAAADRRPTPPPLPPSSSEIRSGQFDEKNPSVQILSGLLVQADEGVSYPVVDLIGIIYRSLPSRRPKHHRTSTACGGATTSAIARAGRALATRSSCERPRAGRENCDASRCDGSMLADRCYDTAGRSVREAFRPTHVAGCAICANARAGRALASRWPRAGLALAARLPHERQPSVAPLLVDDACRWSMMVRRGWALVARNWLHGRAPVCDLASHFFHGGAAAGRPPLRRIPGDVVTADFF</sequence>
<protein>
    <submittedName>
        <fullName evidence="2">Uncharacterized protein</fullName>
    </submittedName>
</protein>
<reference evidence="2 3" key="1">
    <citation type="journal article" date="2015" name="Proc. Natl. Acad. Sci. U.S.A.">
        <title>The resurrection genome of Boea hygrometrica: A blueprint for survival of dehydration.</title>
        <authorList>
            <person name="Xiao L."/>
            <person name="Yang G."/>
            <person name="Zhang L."/>
            <person name="Yang X."/>
            <person name="Zhao S."/>
            <person name="Ji Z."/>
            <person name="Zhou Q."/>
            <person name="Hu M."/>
            <person name="Wang Y."/>
            <person name="Chen M."/>
            <person name="Xu Y."/>
            <person name="Jin H."/>
            <person name="Xiao X."/>
            <person name="Hu G."/>
            <person name="Bao F."/>
            <person name="Hu Y."/>
            <person name="Wan P."/>
            <person name="Li L."/>
            <person name="Deng X."/>
            <person name="Kuang T."/>
            <person name="Xiang C."/>
            <person name="Zhu J.K."/>
            <person name="Oliver M.J."/>
            <person name="He Y."/>
        </authorList>
    </citation>
    <scope>NUCLEOTIDE SEQUENCE [LARGE SCALE GENOMIC DNA]</scope>
    <source>
        <strain evidence="3">cv. XS01</strain>
    </source>
</reference>
<proteinExistence type="predicted"/>
<accession>A0A2Z7AKR7</accession>
<name>A0A2Z7AKR7_9LAMI</name>
<dbReference type="AlphaFoldDB" id="A0A2Z7AKR7"/>